<proteinExistence type="predicted"/>
<evidence type="ECO:0000256" key="1">
    <source>
        <dbReference type="SAM" id="MobiDB-lite"/>
    </source>
</evidence>
<sequence length="168" mass="17408">MRRHADDLAGEPPAGPGGREPAEVCALAASALREAARLVAELTPEQLVELAAGRARFAYETTAGPPGGAGPVTVPTQLRPARRAPAAPSSDVVGTAVLAIRELHTPGEVAEHLGRHRYPVPTLKQIARALGPTVSTAARNRADLERNIVEGTAGYRTRSAAMSGGAWS</sequence>
<organism evidence="2 3">
    <name type="scientific">Pseudonocardia humida</name>
    <dbReference type="NCBI Taxonomy" id="2800819"/>
    <lineage>
        <taxon>Bacteria</taxon>
        <taxon>Bacillati</taxon>
        <taxon>Actinomycetota</taxon>
        <taxon>Actinomycetes</taxon>
        <taxon>Pseudonocardiales</taxon>
        <taxon>Pseudonocardiaceae</taxon>
        <taxon>Pseudonocardia</taxon>
    </lineage>
</organism>
<accession>A0ABT1AD82</accession>
<keyword evidence="3" id="KW-1185">Reference proteome</keyword>
<feature type="region of interest" description="Disordered" evidence="1">
    <location>
        <begin position="1"/>
        <end position="21"/>
    </location>
</feature>
<gene>
    <name evidence="2" type="ORF">KDL28_38595</name>
</gene>
<name>A0ABT1AD82_9PSEU</name>
<evidence type="ECO:0000313" key="3">
    <source>
        <dbReference type="Proteomes" id="UP001165283"/>
    </source>
</evidence>
<reference evidence="2" key="1">
    <citation type="submission" date="2021-04" db="EMBL/GenBank/DDBJ databases">
        <title>Pseudonocardia sp. nov., isolated from sandy soil of mangrove forest.</title>
        <authorList>
            <person name="Zan Z."/>
            <person name="Huang R."/>
            <person name="Liu W."/>
        </authorList>
    </citation>
    <scope>NUCLEOTIDE SEQUENCE</scope>
    <source>
        <strain evidence="2">S2-4</strain>
    </source>
</reference>
<dbReference type="Proteomes" id="UP001165283">
    <property type="component" value="Unassembled WGS sequence"/>
</dbReference>
<evidence type="ECO:0000313" key="2">
    <source>
        <dbReference type="EMBL" id="MCO1660973.1"/>
    </source>
</evidence>
<dbReference type="RefSeq" id="WP_252446506.1">
    <property type="nucleotide sequence ID" value="NZ_JAGSOV010000100.1"/>
</dbReference>
<dbReference type="EMBL" id="JAGSOV010000100">
    <property type="protein sequence ID" value="MCO1660973.1"/>
    <property type="molecule type" value="Genomic_DNA"/>
</dbReference>
<comment type="caution">
    <text evidence="2">The sequence shown here is derived from an EMBL/GenBank/DDBJ whole genome shotgun (WGS) entry which is preliminary data.</text>
</comment>
<protein>
    <submittedName>
        <fullName evidence="2">Uncharacterized protein</fullName>
    </submittedName>
</protein>